<protein>
    <submittedName>
        <fullName evidence="3">CubicO group peptidase, beta-lactamase class C family</fullName>
    </submittedName>
</protein>
<gene>
    <name evidence="3" type="ORF">SAMN05216266_13011</name>
</gene>
<accession>A0A1I1CNG1</accession>
<evidence type="ECO:0000259" key="2">
    <source>
        <dbReference type="Pfam" id="PF24491"/>
    </source>
</evidence>
<dbReference type="Pfam" id="PF00144">
    <property type="entry name" value="Beta-lactamase"/>
    <property type="match status" value="1"/>
</dbReference>
<evidence type="ECO:0000313" key="4">
    <source>
        <dbReference type="Proteomes" id="UP000243799"/>
    </source>
</evidence>
<dbReference type="InterPro" id="IPR050491">
    <property type="entry name" value="AmpC-like"/>
</dbReference>
<dbReference type="Pfam" id="PF24491">
    <property type="entry name" value="DUF7586"/>
    <property type="match status" value="1"/>
</dbReference>
<dbReference type="InterPro" id="IPR056008">
    <property type="entry name" value="DUF7586"/>
</dbReference>
<evidence type="ECO:0000313" key="3">
    <source>
        <dbReference type="EMBL" id="SFB62160.1"/>
    </source>
</evidence>
<dbReference type="PANTHER" id="PTHR46825">
    <property type="entry name" value="D-ALANYL-D-ALANINE-CARBOXYPEPTIDASE/ENDOPEPTIDASE AMPH"/>
    <property type="match status" value="1"/>
</dbReference>
<reference evidence="4" key="1">
    <citation type="submission" date="2016-10" db="EMBL/GenBank/DDBJ databases">
        <authorList>
            <person name="Varghese N."/>
            <person name="Submissions S."/>
        </authorList>
    </citation>
    <scope>NUCLEOTIDE SEQUENCE [LARGE SCALE GENOMIC DNA]</scope>
    <source>
        <strain evidence="4">CGMCC 4.3568</strain>
    </source>
</reference>
<dbReference type="PANTHER" id="PTHR46825:SF7">
    <property type="entry name" value="D-ALANYL-D-ALANINE CARBOXYPEPTIDASE"/>
    <property type="match status" value="1"/>
</dbReference>
<keyword evidence="4" id="KW-1185">Reference proteome</keyword>
<dbReference type="AlphaFoldDB" id="A0A1I1CNG1"/>
<feature type="domain" description="DUF7586" evidence="2">
    <location>
        <begin position="353"/>
        <end position="435"/>
    </location>
</feature>
<dbReference type="InterPro" id="IPR012338">
    <property type="entry name" value="Beta-lactam/transpept-like"/>
</dbReference>
<feature type="domain" description="Beta-lactamase-related" evidence="1">
    <location>
        <begin position="15"/>
        <end position="321"/>
    </location>
</feature>
<proteinExistence type="predicted"/>
<dbReference type="Proteomes" id="UP000243799">
    <property type="component" value="Unassembled WGS sequence"/>
</dbReference>
<evidence type="ECO:0000259" key="1">
    <source>
        <dbReference type="Pfam" id="PF00144"/>
    </source>
</evidence>
<sequence length="455" mass="48598">MTGMLPTTELALLRRLATEQAANRAPSLVAAVVRDGELVWSGARGFVDGTGGEQPDADTQYRLGSITKSLVAALVLRLRDEGRLELNDPVERHLPGTAFGATTIAQLLAHTGGLTAESPGSWWERSEGGDWSALQAGLTSGEVKHRPGRRFHYSNVGYGVLGELVARLRGTSWLAALRAEITGPLGMTRTSPHPEGRYAPGLAVHPFADVLLPEPSPDAGAMAPAGQLWSTVNDLARWTTFVGGHTGDVLHPDTVAEMREVAVVDDGDSWTAGYGLGFQLVRAGGRRLAGHTGSMPGFVSCSLIDPATSTGALAMANSTSGVAIVPLVLDLISIADDYEPSLPQEWRATSTDTRQLDLTGLWHWGPTPFHLRLLPEGGFNLAPAEGRGRASRFRPVGEDEWLGLDGYYAGETLRVVRDSDGRPQHLDLATFIFTRTPYDPAAPIPGGVDEKGWRP</sequence>
<dbReference type="SUPFAM" id="SSF56601">
    <property type="entry name" value="beta-lactamase/transpeptidase-like"/>
    <property type="match status" value="1"/>
</dbReference>
<dbReference type="EMBL" id="FOKG01000030">
    <property type="protein sequence ID" value="SFB62160.1"/>
    <property type="molecule type" value="Genomic_DNA"/>
</dbReference>
<dbReference type="STRING" id="490629.SAMN05216266_13011"/>
<organism evidence="3 4">
    <name type="scientific">Amycolatopsis marina</name>
    <dbReference type="NCBI Taxonomy" id="490629"/>
    <lineage>
        <taxon>Bacteria</taxon>
        <taxon>Bacillati</taxon>
        <taxon>Actinomycetota</taxon>
        <taxon>Actinomycetes</taxon>
        <taxon>Pseudonocardiales</taxon>
        <taxon>Pseudonocardiaceae</taxon>
        <taxon>Amycolatopsis</taxon>
    </lineage>
</organism>
<dbReference type="InterPro" id="IPR001466">
    <property type="entry name" value="Beta-lactam-related"/>
</dbReference>
<name>A0A1I1CNG1_9PSEU</name>
<dbReference type="Gene3D" id="3.40.710.10">
    <property type="entry name" value="DD-peptidase/beta-lactamase superfamily"/>
    <property type="match status" value="1"/>
</dbReference>